<evidence type="ECO:0000313" key="2">
    <source>
        <dbReference type="EMBL" id="ASW31462.1"/>
    </source>
</evidence>
<dbReference type="Gene3D" id="1.10.10.1120">
    <property type="entry name" value="Lysin B, C-terminal linker domain"/>
    <property type="match status" value="1"/>
</dbReference>
<sequence length="323" mass="35237">MPLQVGSQGELVNQWVRTMNKRFSSYSREKDGTPLKVDGYFGYPDRDVQREYERRTNQVQDGIVSDGDLAALGLIATPPAEELPVLFTVSGTFADMWSGYPADCARALAGVYYWQPVYYPAAAFPMEPSVNAGVRELIDLINKLRPGRKFALCGYSQGAIVCSLVLIEILFGSLSHRKDDLLGGSMFGNPMRQAGVSFPGGRDPGGRGIALEQLKVTPPNWFEYADPDDIYAATPTGAGGEEMSSIYAVVMDPLKGAPKLVWQIWELLANPAAEAPALVKAIVLGLKFAGTRTAAHVEYHIRQATPGTTYLQHAINHLRSIRG</sequence>
<keyword evidence="3" id="KW-1185">Reference proteome</keyword>
<evidence type="ECO:0000259" key="1">
    <source>
        <dbReference type="Pfam" id="PF08237"/>
    </source>
</evidence>
<dbReference type="RefSeq" id="YP_010012997.1">
    <property type="nucleotide sequence ID" value="NC_053508.1"/>
</dbReference>
<protein>
    <submittedName>
        <fullName evidence="2">Lysin B</fullName>
    </submittedName>
</protein>
<organism evidence="2 3">
    <name type="scientific">Mycobacterium phage GuuelaD</name>
    <dbReference type="NCBI Taxonomy" id="2015819"/>
    <lineage>
        <taxon>Viruses</taxon>
        <taxon>Duplodnaviria</taxon>
        <taxon>Heunggongvirae</taxon>
        <taxon>Uroviricota</taxon>
        <taxon>Caudoviricetes</taxon>
        <taxon>Vilmaviridae</taxon>
        <taxon>Lclasvirinae</taxon>
        <taxon>Faithunavirus</taxon>
        <taxon>Faithunavirus guuelaD</taxon>
    </lineage>
</organism>
<dbReference type="InterPro" id="IPR041855">
    <property type="entry name" value="Lysin_B_C_ter"/>
</dbReference>
<name>A0A286MQD7_9CAUD</name>
<dbReference type="GeneID" id="63209557"/>
<reference evidence="2 3" key="1">
    <citation type="submission" date="2017-06" db="EMBL/GenBank/DDBJ databases">
        <authorList>
            <person name="Apiz-Saab J."/>
            <person name="Gonzalez-Montes K.M."/>
            <person name="Diaz-Perez J."/>
            <person name="Fuentes-Cruz G.A."/>
            <person name="Fuster-Rivera J.M."/>
            <person name="Gonzalez-Espada L.V."/>
            <person name="Gonzalez-Perez P.D."/>
            <person name="Hernandez-Morales C.S."/>
            <person name="Hernandez-Rivera R."/>
            <person name="Herrera-DelValle R.J."/>
            <person name="Jaramillo-Criado J.A."/>
            <person name="Lama-Diaz J.M."/>
            <person name="Llavona-Feo P.M."/>
            <person name="Medina-Barreto M.A."/>
            <person name="Melendez-Ortiz M.Y."/>
            <person name="Melendez-Rivera C.M."/>
            <person name="Mercado-Andino A.K."/>
            <person name="Mercado-Delgado A.J."/>
            <person name="Ortiz-DeArmas J.I."/>
            <person name="Ortiz-Ortiz C.P."/>
            <person name="Quesada-Gordillo A.M."/>
            <person name="Fernandez-Martinez M."/>
            <person name="Vazquez E."/>
            <person name="Rubin M.R."/>
            <person name="Stoner T.H."/>
            <person name="Garlena R.A."/>
            <person name="Russell D.A."/>
            <person name="Pope W.H."/>
            <person name="Jacobs-Sera D."/>
            <person name="Hatfull G.F."/>
        </authorList>
    </citation>
    <scope>NUCLEOTIDE SEQUENCE [LARGE SCALE GENOMIC DNA]</scope>
</reference>
<dbReference type="InterPro" id="IPR029058">
    <property type="entry name" value="AB_hydrolase_fold"/>
</dbReference>
<evidence type="ECO:0000313" key="3">
    <source>
        <dbReference type="Proteomes" id="UP000225984"/>
    </source>
</evidence>
<feature type="domain" description="PE-PPE" evidence="1">
    <location>
        <begin position="117"/>
        <end position="195"/>
    </location>
</feature>
<accession>A0A286MQD7</accession>
<dbReference type="EMBL" id="MF324910">
    <property type="protein sequence ID" value="ASW31462.1"/>
    <property type="molecule type" value="Genomic_DNA"/>
</dbReference>
<dbReference type="Pfam" id="PF08237">
    <property type="entry name" value="PE-PPE"/>
    <property type="match status" value="1"/>
</dbReference>
<dbReference type="SUPFAM" id="SSF53474">
    <property type="entry name" value="alpha/beta-Hydrolases"/>
    <property type="match status" value="1"/>
</dbReference>
<dbReference type="Gene3D" id="3.40.50.1820">
    <property type="entry name" value="alpha/beta hydrolase"/>
    <property type="match status" value="1"/>
</dbReference>
<gene>
    <name evidence="2" type="primary">28</name>
    <name evidence="2" type="ORF">SEA_GUUELAD_28</name>
</gene>
<dbReference type="InterPro" id="IPR013228">
    <property type="entry name" value="PE-PPE_C"/>
</dbReference>
<proteinExistence type="predicted"/>
<dbReference type="KEGG" id="vg:63209557"/>
<dbReference type="Proteomes" id="UP000225984">
    <property type="component" value="Segment"/>
</dbReference>